<proteinExistence type="predicted"/>
<reference evidence="1 2" key="1">
    <citation type="submission" date="2021-06" db="EMBL/GenBank/DDBJ databases">
        <title>Caerostris darwini draft genome.</title>
        <authorList>
            <person name="Kono N."/>
            <person name="Arakawa K."/>
        </authorList>
    </citation>
    <scope>NUCLEOTIDE SEQUENCE [LARGE SCALE GENOMIC DNA]</scope>
</reference>
<keyword evidence="2" id="KW-1185">Reference proteome</keyword>
<organism evidence="1 2">
    <name type="scientific">Caerostris darwini</name>
    <dbReference type="NCBI Taxonomy" id="1538125"/>
    <lineage>
        <taxon>Eukaryota</taxon>
        <taxon>Metazoa</taxon>
        <taxon>Ecdysozoa</taxon>
        <taxon>Arthropoda</taxon>
        <taxon>Chelicerata</taxon>
        <taxon>Arachnida</taxon>
        <taxon>Araneae</taxon>
        <taxon>Araneomorphae</taxon>
        <taxon>Entelegynae</taxon>
        <taxon>Araneoidea</taxon>
        <taxon>Araneidae</taxon>
        <taxon>Caerostris</taxon>
    </lineage>
</organism>
<name>A0AAV4X8N6_9ARAC</name>
<dbReference type="Gene3D" id="3.30.710.10">
    <property type="entry name" value="Potassium Channel Kv1.1, Chain A"/>
    <property type="match status" value="1"/>
</dbReference>
<dbReference type="EMBL" id="BPLQ01015722">
    <property type="protein sequence ID" value="GIY90848.1"/>
    <property type="molecule type" value="Genomic_DNA"/>
</dbReference>
<sequence length="269" mass="30449">MRIDATSARYRRLQFPIPIARDLALTVTVEDVDGIGPWLSYYISTALIMDLDYEICISVTGDGERTILAHYGCHTIKGPSAIGASRVLFLGSRKVFGGLLSDDGLILGINVTHSAAWPRTQNLALSAVPFPGIDISLGDLVTDLWGGLKSGLHADMRVIPRGEPPETEKGTYCHRFMFRARLEAWDNIISEEQMRGNDIPSIQLQLNEVCVEWLLRFMYTAEARRIPDMLKLELIRFSVDNEFEPMRHIPSQPNFQKLFIRNHLRSRHD</sequence>
<protein>
    <recommendedName>
        <fullName evidence="3">BTB domain-containing protein</fullName>
    </recommendedName>
</protein>
<evidence type="ECO:0000313" key="1">
    <source>
        <dbReference type="EMBL" id="GIY90848.1"/>
    </source>
</evidence>
<gene>
    <name evidence="1" type="ORF">CDAR_549471</name>
</gene>
<dbReference type="Proteomes" id="UP001054837">
    <property type="component" value="Unassembled WGS sequence"/>
</dbReference>
<accession>A0AAV4X8N6</accession>
<dbReference type="InterPro" id="IPR011333">
    <property type="entry name" value="SKP1/BTB/POZ_sf"/>
</dbReference>
<evidence type="ECO:0000313" key="2">
    <source>
        <dbReference type="Proteomes" id="UP001054837"/>
    </source>
</evidence>
<comment type="caution">
    <text evidence="1">The sequence shown here is derived from an EMBL/GenBank/DDBJ whole genome shotgun (WGS) entry which is preliminary data.</text>
</comment>
<evidence type="ECO:0008006" key="3">
    <source>
        <dbReference type="Google" id="ProtNLM"/>
    </source>
</evidence>
<dbReference type="AlphaFoldDB" id="A0AAV4X8N6"/>